<dbReference type="AlphaFoldDB" id="A0A0A8ZCY1"/>
<protein>
    <submittedName>
        <fullName evidence="1">Uncharacterized protein</fullName>
    </submittedName>
</protein>
<sequence>MSPNLFSIIHILQSIFNNSETLVQNLVLAYKMNSATRFDLLKA</sequence>
<dbReference type="EMBL" id="GBRH01261254">
    <property type="protein sequence ID" value="JAD36641.1"/>
    <property type="molecule type" value="Transcribed_RNA"/>
</dbReference>
<proteinExistence type="predicted"/>
<reference evidence="1" key="2">
    <citation type="journal article" date="2015" name="Data Brief">
        <title>Shoot transcriptome of the giant reed, Arundo donax.</title>
        <authorList>
            <person name="Barrero R.A."/>
            <person name="Guerrero F.D."/>
            <person name="Moolhuijzen P."/>
            <person name="Goolsby J.A."/>
            <person name="Tidwell J."/>
            <person name="Bellgard S.E."/>
            <person name="Bellgard M.I."/>
        </authorList>
    </citation>
    <scope>NUCLEOTIDE SEQUENCE</scope>
    <source>
        <tissue evidence="1">Shoot tissue taken approximately 20 cm above the soil surface</tissue>
    </source>
</reference>
<reference evidence="1" key="1">
    <citation type="submission" date="2014-09" db="EMBL/GenBank/DDBJ databases">
        <authorList>
            <person name="Magalhaes I.L.F."/>
            <person name="Oliveira U."/>
            <person name="Santos F.R."/>
            <person name="Vidigal T.H.D.A."/>
            <person name="Brescovit A.D."/>
            <person name="Santos A.J."/>
        </authorList>
    </citation>
    <scope>NUCLEOTIDE SEQUENCE</scope>
    <source>
        <tissue evidence="1">Shoot tissue taken approximately 20 cm above the soil surface</tissue>
    </source>
</reference>
<accession>A0A0A8ZCY1</accession>
<organism evidence="1">
    <name type="scientific">Arundo donax</name>
    <name type="common">Giant reed</name>
    <name type="synonym">Donax arundinaceus</name>
    <dbReference type="NCBI Taxonomy" id="35708"/>
    <lineage>
        <taxon>Eukaryota</taxon>
        <taxon>Viridiplantae</taxon>
        <taxon>Streptophyta</taxon>
        <taxon>Embryophyta</taxon>
        <taxon>Tracheophyta</taxon>
        <taxon>Spermatophyta</taxon>
        <taxon>Magnoliopsida</taxon>
        <taxon>Liliopsida</taxon>
        <taxon>Poales</taxon>
        <taxon>Poaceae</taxon>
        <taxon>PACMAD clade</taxon>
        <taxon>Arundinoideae</taxon>
        <taxon>Arundineae</taxon>
        <taxon>Arundo</taxon>
    </lineage>
</organism>
<name>A0A0A8ZCY1_ARUDO</name>
<evidence type="ECO:0000313" key="1">
    <source>
        <dbReference type="EMBL" id="JAD36641.1"/>
    </source>
</evidence>